<dbReference type="EMBL" id="LR792683">
    <property type="protein sequence ID" value="CAB3389615.1"/>
    <property type="molecule type" value="Genomic_DNA"/>
</dbReference>
<protein>
    <submittedName>
        <fullName evidence="1">Uncharacterized protein</fullName>
    </submittedName>
</protein>
<accession>A0A6F9DZN7</accession>
<organism evidence="1 2">
    <name type="scientific">Kyrpidia spormannii</name>
    <dbReference type="NCBI Taxonomy" id="2055160"/>
    <lineage>
        <taxon>Bacteria</taxon>
        <taxon>Bacillati</taxon>
        <taxon>Bacillota</taxon>
        <taxon>Bacilli</taxon>
        <taxon>Bacillales</taxon>
        <taxon>Alicyclobacillaceae</taxon>
        <taxon>Kyrpidia</taxon>
    </lineage>
</organism>
<dbReference type="AlphaFoldDB" id="A0A6F9DZN7"/>
<name>A0A6F9DZN7_9BACL</name>
<evidence type="ECO:0000313" key="1">
    <source>
        <dbReference type="EMBL" id="CAB3389615.1"/>
    </source>
</evidence>
<dbReference type="Proteomes" id="UP000502196">
    <property type="component" value="Chromosome"/>
</dbReference>
<sequence>MLPKFDRAGIHKKVPPYTGAVTLVTGRVPVIHRKTAKGCPPSSCGMRANGNGAEGFVDSDQVLSTLWTGCPHSYPQVCITAENERDCPHVSIPMIADGMAGAKRW</sequence>
<evidence type="ECO:0000313" key="2">
    <source>
        <dbReference type="Proteomes" id="UP000502196"/>
    </source>
</evidence>
<gene>
    <name evidence="1" type="ORF">COOX1_0001</name>
</gene>
<proteinExistence type="predicted"/>
<reference evidence="1 2" key="1">
    <citation type="submission" date="2020-04" db="EMBL/GenBank/DDBJ databases">
        <authorList>
            <person name="Hogendoorn C."/>
        </authorList>
    </citation>
    <scope>NUCLEOTIDE SEQUENCE [LARGE SCALE GENOMIC DNA]</scope>
    <source>
        <strain evidence="1">COOX1</strain>
    </source>
</reference>